<dbReference type="GO" id="GO:0005886">
    <property type="term" value="C:plasma membrane"/>
    <property type="evidence" value="ECO:0007669"/>
    <property type="project" value="UniProtKB-SubCell"/>
</dbReference>
<sequence length="474" mass="51370">MSQEASQSSTLQRGLNTRHIRFLALGSAIGTGLFYGSATAIQMAGPSVLIAYIVAGIAIYIVMRALGEMSVHNPVSGSFSHYASQYISPFAGFTTGWTYVFEMIIVALADVTAFGIYMGFWYPDVPRWIWILSLIMFLGGINLIHVKVFGELEFWLSIIKVTAIIAMIVGGFGLMLYGFHADHSTAAAGLQNLWIHDGFMPNGIGGLIACLSVVVFAFGGIEIIGITAGETAEPKKSIPKAINAVPVRILLFYVLTIFVLMAIFPWNQIGTQGSPFVQIFENLGIGSAATILNIVVISAAVSAINSDVFGAGRMLYGMAQDGQAPKVFTKLSKNGVPWMTVVVMAGVLLIGVVLNYLIPKNIFIIIASIATFATVWVWLMILLSQIGMRRKLSAAEIKALDFPVVGWPYAPAFAVAFMLFILGIIAYFPDSRPAIYVGAAWLVILWIAYIVKVRPKMNLNHANSNTAQQFESNS</sequence>
<dbReference type="Pfam" id="PF00324">
    <property type="entry name" value="AA_permease"/>
    <property type="match status" value="1"/>
</dbReference>
<name>A0A4Q7ALZ5_9GAMM</name>
<feature type="transmembrane region" description="Helical" evidence="8">
    <location>
        <begin position="199"/>
        <end position="224"/>
    </location>
</feature>
<keyword evidence="3" id="KW-1003">Cell membrane</keyword>
<feature type="transmembrane region" description="Helical" evidence="8">
    <location>
        <begin position="362"/>
        <end position="383"/>
    </location>
</feature>
<evidence type="ECO:0000256" key="5">
    <source>
        <dbReference type="ARBA" id="ARBA00022970"/>
    </source>
</evidence>
<evidence type="ECO:0000256" key="6">
    <source>
        <dbReference type="ARBA" id="ARBA00022989"/>
    </source>
</evidence>
<comment type="caution">
    <text evidence="10">The sequence shown here is derived from an EMBL/GenBank/DDBJ whole genome shotgun (WGS) entry which is preliminary data.</text>
</comment>
<protein>
    <submittedName>
        <fullName evidence="10">Amino acid permease</fullName>
    </submittedName>
</protein>
<dbReference type="InterPro" id="IPR004840">
    <property type="entry name" value="Amino_acid_permease_CS"/>
</dbReference>
<dbReference type="Proteomes" id="UP000293483">
    <property type="component" value="Unassembled WGS sequence"/>
</dbReference>
<keyword evidence="7 8" id="KW-0472">Membrane</keyword>
<dbReference type="EMBL" id="SGSU01000029">
    <property type="protein sequence ID" value="RZG64024.1"/>
    <property type="molecule type" value="Genomic_DNA"/>
</dbReference>
<feature type="transmembrane region" description="Helical" evidence="8">
    <location>
        <begin position="128"/>
        <end position="146"/>
    </location>
</feature>
<gene>
    <name evidence="10" type="ORF">EXE25_17880</name>
</gene>
<feature type="transmembrane region" description="Helical" evidence="8">
    <location>
        <begin position="434"/>
        <end position="451"/>
    </location>
</feature>
<feature type="transmembrane region" description="Helical" evidence="8">
    <location>
        <begin position="20"/>
        <end position="38"/>
    </location>
</feature>
<dbReference type="GO" id="GO:0006865">
    <property type="term" value="P:amino acid transport"/>
    <property type="evidence" value="ECO:0007669"/>
    <property type="project" value="UniProtKB-KW"/>
</dbReference>
<evidence type="ECO:0000256" key="3">
    <source>
        <dbReference type="ARBA" id="ARBA00022475"/>
    </source>
</evidence>
<dbReference type="AlphaFoldDB" id="A0A4Q7ALZ5"/>
<dbReference type="PANTHER" id="PTHR43495:SF2">
    <property type="entry name" value="D-SERINE_D-ALANINE_GLYCINE TRANSPORTER"/>
    <property type="match status" value="1"/>
</dbReference>
<dbReference type="FunFam" id="1.20.1740.10:FF:000001">
    <property type="entry name" value="Amino acid permease"/>
    <property type="match status" value="1"/>
</dbReference>
<dbReference type="GO" id="GO:0055085">
    <property type="term" value="P:transmembrane transport"/>
    <property type="evidence" value="ECO:0007669"/>
    <property type="project" value="InterPro"/>
</dbReference>
<dbReference type="PIRSF" id="PIRSF006060">
    <property type="entry name" value="AA_transporter"/>
    <property type="match status" value="1"/>
</dbReference>
<dbReference type="InterPro" id="IPR004841">
    <property type="entry name" value="AA-permease/SLC12A_dom"/>
</dbReference>
<evidence type="ECO:0000256" key="7">
    <source>
        <dbReference type="ARBA" id="ARBA00023136"/>
    </source>
</evidence>
<feature type="transmembrane region" description="Helical" evidence="8">
    <location>
        <begin position="336"/>
        <end position="356"/>
    </location>
</feature>
<keyword evidence="6 8" id="KW-1133">Transmembrane helix</keyword>
<accession>A0A4Q7ALZ5</accession>
<feature type="transmembrane region" description="Helical" evidence="8">
    <location>
        <begin position="404"/>
        <end position="428"/>
    </location>
</feature>
<organism evidence="10 11">
    <name type="scientific">Acinetobacter bouvetii</name>
    <dbReference type="NCBI Taxonomy" id="202951"/>
    <lineage>
        <taxon>Bacteria</taxon>
        <taxon>Pseudomonadati</taxon>
        <taxon>Pseudomonadota</taxon>
        <taxon>Gammaproteobacteria</taxon>
        <taxon>Moraxellales</taxon>
        <taxon>Moraxellaceae</taxon>
        <taxon>Acinetobacter</taxon>
    </lineage>
</organism>
<evidence type="ECO:0000256" key="1">
    <source>
        <dbReference type="ARBA" id="ARBA00004651"/>
    </source>
</evidence>
<feature type="transmembrane region" description="Helical" evidence="8">
    <location>
        <begin position="44"/>
        <end position="63"/>
    </location>
</feature>
<feature type="transmembrane region" description="Helical" evidence="8">
    <location>
        <begin position="158"/>
        <end position="179"/>
    </location>
</feature>
<dbReference type="PANTHER" id="PTHR43495">
    <property type="entry name" value="GABA PERMEASE"/>
    <property type="match status" value="1"/>
</dbReference>
<evidence type="ECO:0000256" key="2">
    <source>
        <dbReference type="ARBA" id="ARBA00022448"/>
    </source>
</evidence>
<dbReference type="PROSITE" id="PS00218">
    <property type="entry name" value="AMINO_ACID_PERMEASE_1"/>
    <property type="match status" value="1"/>
</dbReference>
<evidence type="ECO:0000313" key="11">
    <source>
        <dbReference type="Proteomes" id="UP000293483"/>
    </source>
</evidence>
<feature type="transmembrane region" description="Helical" evidence="8">
    <location>
        <begin position="284"/>
        <end position="304"/>
    </location>
</feature>
<dbReference type="STRING" id="202951.GCA_001485025_02894"/>
<keyword evidence="5" id="KW-0029">Amino-acid transport</keyword>
<evidence type="ECO:0000313" key="10">
    <source>
        <dbReference type="EMBL" id="RZG64024.1"/>
    </source>
</evidence>
<dbReference type="RefSeq" id="WP_130148624.1">
    <property type="nucleotide sequence ID" value="NZ_SGSU01000029.1"/>
</dbReference>
<dbReference type="Gene3D" id="1.20.1740.10">
    <property type="entry name" value="Amino acid/polyamine transporter I"/>
    <property type="match status" value="1"/>
</dbReference>
<evidence type="ECO:0000256" key="4">
    <source>
        <dbReference type="ARBA" id="ARBA00022692"/>
    </source>
</evidence>
<proteinExistence type="predicted"/>
<reference evidence="10 11" key="1">
    <citation type="submission" date="2019-02" db="EMBL/GenBank/DDBJ databases">
        <title>The Batch Genome Submission of Acinetobacter spp. strains.</title>
        <authorList>
            <person name="Qin J."/>
            <person name="Hu Y."/>
            <person name="Ye H."/>
            <person name="Wei L."/>
            <person name="Feng Y."/>
            <person name="Zong Z."/>
        </authorList>
    </citation>
    <scope>NUCLEOTIDE SEQUENCE [LARGE SCALE GENOMIC DNA]</scope>
    <source>
        <strain evidence="10 11">WCHABo060081</strain>
    </source>
</reference>
<feature type="transmembrane region" description="Helical" evidence="8">
    <location>
        <begin position="245"/>
        <end position="264"/>
    </location>
</feature>
<evidence type="ECO:0000256" key="8">
    <source>
        <dbReference type="SAM" id="Phobius"/>
    </source>
</evidence>
<feature type="domain" description="Amino acid permease/ SLC12A" evidence="9">
    <location>
        <begin position="19"/>
        <end position="457"/>
    </location>
</feature>
<keyword evidence="2" id="KW-0813">Transport</keyword>
<keyword evidence="4 8" id="KW-0812">Transmembrane</keyword>
<comment type="subcellular location">
    <subcellularLocation>
        <location evidence="1">Cell membrane</location>
        <topology evidence="1">Multi-pass membrane protein</topology>
    </subcellularLocation>
</comment>
<evidence type="ECO:0000259" key="9">
    <source>
        <dbReference type="Pfam" id="PF00324"/>
    </source>
</evidence>